<name>A0A915LCW9_ROMCU</name>
<protein>
    <submittedName>
        <fullName evidence="2">Uncharacterized protein</fullName>
    </submittedName>
</protein>
<dbReference type="WBParaSite" id="nRc.2.0.1.t48183-RA">
    <property type="protein sequence ID" value="nRc.2.0.1.t48183-RA"/>
    <property type="gene ID" value="nRc.2.0.1.g48183"/>
</dbReference>
<keyword evidence="1" id="KW-1185">Reference proteome</keyword>
<sequence length="79" mass="8607">MTSEPLIGAAQALVAELAVSGMVESWKLVETSSDVKSHVADFSHCVNSQNRFPVKMDDITTINNNSDRKTLSLNCQLIV</sequence>
<proteinExistence type="predicted"/>
<dbReference type="Proteomes" id="UP000887565">
    <property type="component" value="Unplaced"/>
</dbReference>
<organism evidence="1 2">
    <name type="scientific">Romanomermis culicivorax</name>
    <name type="common">Nematode worm</name>
    <dbReference type="NCBI Taxonomy" id="13658"/>
    <lineage>
        <taxon>Eukaryota</taxon>
        <taxon>Metazoa</taxon>
        <taxon>Ecdysozoa</taxon>
        <taxon>Nematoda</taxon>
        <taxon>Enoplea</taxon>
        <taxon>Dorylaimia</taxon>
        <taxon>Mermithida</taxon>
        <taxon>Mermithoidea</taxon>
        <taxon>Mermithidae</taxon>
        <taxon>Romanomermis</taxon>
    </lineage>
</organism>
<dbReference type="AlphaFoldDB" id="A0A915LCW9"/>
<reference evidence="2" key="1">
    <citation type="submission" date="2022-11" db="UniProtKB">
        <authorList>
            <consortium name="WormBaseParasite"/>
        </authorList>
    </citation>
    <scope>IDENTIFICATION</scope>
</reference>
<accession>A0A915LCW9</accession>
<evidence type="ECO:0000313" key="1">
    <source>
        <dbReference type="Proteomes" id="UP000887565"/>
    </source>
</evidence>
<evidence type="ECO:0000313" key="2">
    <source>
        <dbReference type="WBParaSite" id="nRc.2.0.1.t48183-RA"/>
    </source>
</evidence>